<name>A0A505DFG4_9ACTN</name>
<feature type="domain" description="PucR C-terminal helix-turn-helix" evidence="3">
    <location>
        <begin position="470"/>
        <end position="527"/>
    </location>
</feature>
<evidence type="ECO:0000313" key="4">
    <source>
        <dbReference type="EMBL" id="TPQ21480.1"/>
    </source>
</evidence>
<dbReference type="InterPro" id="IPR025736">
    <property type="entry name" value="PucR_C-HTH_dom"/>
</dbReference>
<dbReference type="AlphaFoldDB" id="A0A505DFG4"/>
<feature type="domain" description="Purine catabolism PurC-like" evidence="2">
    <location>
        <begin position="33"/>
        <end position="140"/>
    </location>
</feature>
<dbReference type="InterPro" id="IPR051448">
    <property type="entry name" value="CdaR-like_regulators"/>
</dbReference>
<reference evidence="4 5" key="1">
    <citation type="submission" date="2019-06" db="EMBL/GenBank/DDBJ databases">
        <title>Streptomyces sporangiiformans sp. nov., a novel actinomycete isolated from soil in Mount Song.</title>
        <authorList>
            <person name="Han L."/>
        </authorList>
    </citation>
    <scope>NUCLEOTIDE SEQUENCE [LARGE SCALE GENOMIC DNA]</scope>
    <source>
        <strain evidence="4 5">NEAU-SSA 1</strain>
    </source>
</reference>
<dbReference type="OrthoDB" id="8450798at2"/>
<dbReference type="PANTHER" id="PTHR33744:SF1">
    <property type="entry name" value="DNA-BINDING TRANSCRIPTIONAL ACTIVATOR ADER"/>
    <property type="match status" value="1"/>
</dbReference>
<dbReference type="Proteomes" id="UP000317378">
    <property type="component" value="Unassembled WGS sequence"/>
</dbReference>
<dbReference type="InterPro" id="IPR042070">
    <property type="entry name" value="PucR_C-HTH_sf"/>
</dbReference>
<sequence>MPPTTPIPTPTPSAPGTPAIPLSTLLADAGLGMRQVAGPREDRLVGTIGTTELEDPAPYLLGSELLLIAGVRLPKTADGIDAYVRRVVQADIAALGFGVAPVHDEVPPALIRACDRHGLPLLRIPPETPFVAVNHAAHAAMAEARHQELRQISEAQGALATAAARTDALKAVLHQLAARLGAWTVLLDPLGNELLAAGTRPSASAADQVRALAARTTARVRSRSADGRPQPPTAAAEHNAEVHLTVHTLPAQTADGPFVLGVAAAVAPTAVHRSVIGTALVLLSLLTTPRHALGTDTLASAALVRLMLGQDPVDVAPLLSSAARQDSWVVVHGRLAGPGPGATVRPGGGPVQLAALGTALGTPYLDIDGTTLRALIPSAPASAPPDLDPAVRLGWTLGISSPVAAADLAIADRQADRMLRHAVATGSSLARHRTQDLTMHSLVSAGDAVALAQARFAPLTEASAPGPVVLLETLRTWLAHHGNWDRTAAALEIHRNTVRRRIAKSAELLDVDFEDLDVRMELWFALRWLTGEQPTGGGEGRMP</sequence>
<dbReference type="RefSeq" id="WP_119100962.1">
    <property type="nucleotide sequence ID" value="NZ_QXMJ01000117.1"/>
</dbReference>
<accession>A0A505DFG4</accession>
<organism evidence="4 5">
    <name type="scientific">Streptomyces sporangiiformans</name>
    <dbReference type="NCBI Taxonomy" id="2315329"/>
    <lineage>
        <taxon>Bacteria</taxon>
        <taxon>Bacillati</taxon>
        <taxon>Actinomycetota</taxon>
        <taxon>Actinomycetes</taxon>
        <taxon>Kitasatosporales</taxon>
        <taxon>Streptomycetaceae</taxon>
        <taxon>Streptomyces</taxon>
    </lineage>
</organism>
<proteinExistence type="predicted"/>
<protein>
    <submittedName>
        <fullName evidence="4">PucR family transcriptional regulator</fullName>
    </submittedName>
</protein>
<dbReference type="Pfam" id="PF07905">
    <property type="entry name" value="PucR"/>
    <property type="match status" value="1"/>
</dbReference>
<dbReference type="Pfam" id="PF13556">
    <property type="entry name" value="HTH_30"/>
    <property type="match status" value="1"/>
</dbReference>
<comment type="caution">
    <text evidence="4">The sequence shown here is derived from an EMBL/GenBank/DDBJ whole genome shotgun (WGS) entry which is preliminary data.</text>
</comment>
<evidence type="ECO:0000259" key="3">
    <source>
        <dbReference type="Pfam" id="PF13556"/>
    </source>
</evidence>
<dbReference type="PANTHER" id="PTHR33744">
    <property type="entry name" value="CARBOHYDRATE DIACID REGULATOR"/>
    <property type="match status" value="1"/>
</dbReference>
<dbReference type="InterPro" id="IPR012914">
    <property type="entry name" value="PucR_dom"/>
</dbReference>
<gene>
    <name evidence="4" type="ORF">FGD71_014735</name>
</gene>
<evidence type="ECO:0000256" key="1">
    <source>
        <dbReference type="SAM" id="MobiDB-lite"/>
    </source>
</evidence>
<keyword evidence="5" id="KW-1185">Reference proteome</keyword>
<dbReference type="EMBL" id="VCHX02000117">
    <property type="protein sequence ID" value="TPQ21480.1"/>
    <property type="molecule type" value="Genomic_DNA"/>
</dbReference>
<evidence type="ECO:0000259" key="2">
    <source>
        <dbReference type="Pfam" id="PF07905"/>
    </source>
</evidence>
<evidence type="ECO:0000313" key="5">
    <source>
        <dbReference type="Proteomes" id="UP000317378"/>
    </source>
</evidence>
<dbReference type="Gene3D" id="1.10.10.2840">
    <property type="entry name" value="PucR C-terminal helix-turn-helix domain"/>
    <property type="match status" value="1"/>
</dbReference>
<feature type="region of interest" description="Disordered" evidence="1">
    <location>
        <begin position="217"/>
        <end position="237"/>
    </location>
</feature>